<gene>
    <name evidence="3" type="ORF">THAR02_01203</name>
</gene>
<evidence type="ECO:0000256" key="1">
    <source>
        <dbReference type="ARBA" id="ARBA00004685"/>
    </source>
</evidence>
<dbReference type="EMBL" id="JOKZ01000020">
    <property type="protein sequence ID" value="KKP06714.1"/>
    <property type="molecule type" value="Genomic_DNA"/>
</dbReference>
<accession>A0A0G0AQC6</accession>
<dbReference type="InterPro" id="IPR029058">
    <property type="entry name" value="AB_hydrolase_fold"/>
</dbReference>
<evidence type="ECO:0000313" key="4">
    <source>
        <dbReference type="Proteomes" id="UP000034112"/>
    </source>
</evidence>
<dbReference type="AlphaFoldDB" id="A0A0G0AQC6"/>
<sequence length="431" mass="47921">MQRIISSEFFNFEYLRVLGTAPFQGSEVGECLEAAYKIRSNDPESWFRAWSEAAATSEEIAETSLRTGDREAARWAFLRSSNYRRASEFLLHHNPNDSRLVTAISQSISNFRKACQLFDSPVYFLEIPYEDGAKLPAYLFMPTEASTLPGKIPIVISTGGFDSIQEELYYFTASGARTRGYATLSFEGPGQGIVVRRDKLHLRPDWEAVVGKVLDQLEVVIREHPERNLDMSRIAIAGASMGGYFALRGALDPRISACISIDGFYDLSVLTRARVSGPLMTAIEQQYIADGVFNALLSIVLALDFQKKWEMGHAILATGITSPAAAMRTWQNYSMALPDGKTRLSELKCPVLVTGTRDTMYVPWEAGPQRIYDELIRADGSEKKHELWIPTGPGQGSLQAKVAALAALHTKSFGWLDDVFGIKREAITVHE</sequence>
<proteinExistence type="predicted"/>
<dbReference type="OMA" id="RWEFGHS"/>
<reference evidence="4" key="1">
    <citation type="journal article" date="2015" name="Genome Announc.">
        <title>Draft whole-genome sequence of the biocontrol agent Trichoderma harzianum T6776.</title>
        <authorList>
            <person name="Baroncelli R."/>
            <person name="Piaggeschi G."/>
            <person name="Fiorini L."/>
            <person name="Bertolini E."/>
            <person name="Zapparata A."/>
            <person name="Pe M.E."/>
            <person name="Sarrocco S."/>
            <person name="Vannacci G."/>
        </authorList>
    </citation>
    <scope>NUCLEOTIDE SEQUENCE [LARGE SCALE GENOMIC DNA]</scope>
    <source>
        <strain evidence="4">T6776</strain>
    </source>
</reference>
<protein>
    <recommendedName>
        <fullName evidence="5">AB hydrolase-1 domain-containing protein</fullName>
    </recommendedName>
</protein>
<dbReference type="PANTHER" id="PTHR22946:SF13">
    <property type="entry name" value="ALPHA_BETA HYDROLASE PSOB"/>
    <property type="match status" value="1"/>
</dbReference>
<evidence type="ECO:0000313" key="3">
    <source>
        <dbReference type="EMBL" id="KKP06714.1"/>
    </source>
</evidence>
<dbReference type="InterPro" id="IPR010520">
    <property type="entry name" value="FrsA-like"/>
</dbReference>
<dbReference type="GO" id="GO:0016787">
    <property type="term" value="F:hydrolase activity"/>
    <property type="evidence" value="ECO:0007669"/>
    <property type="project" value="UniProtKB-KW"/>
</dbReference>
<comment type="pathway">
    <text evidence="1">Mycotoxin biosynthesis.</text>
</comment>
<dbReference type="Gene3D" id="3.40.50.1820">
    <property type="entry name" value="alpha/beta hydrolase"/>
    <property type="match status" value="1"/>
</dbReference>
<dbReference type="PANTHER" id="PTHR22946">
    <property type="entry name" value="DIENELACTONE HYDROLASE DOMAIN-CONTAINING PROTEIN-RELATED"/>
    <property type="match status" value="1"/>
</dbReference>
<organism evidence="3 4">
    <name type="scientific">Trichoderma harzianum</name>
    <name type="common">Hypocrea lixii</name>
    <dbReference type="NCBI Taxonomy" id="5544"/>
    <lineage>
        <taxon>Eukaryota</taxon>
        <taxon>Fungi</taxon>
        <taxon>Dikarya</taxon>
        <taxon>Ascomycota</taxon>
        <taxon>Pezizomycotina</taxon>
        <taxon>Sordariomycetes</taxon>
        <taxon>Hypocreomycetidae</taxon>
        <taxon>Hypocreales</taxon>
        <taxon>Hypocreaceae</taxon>
        <taxon>Trichoderma</taxon>
    </lineage>
</organism>
<dbReference type="Pfam" id="PF06500">
    <property type="entry name" value="FrsA-like"/>
    <property type="match status" value="1"/>
</dbReference>
<name>A0A0G0AQC6_TRIHA</name>
<dbReference type="OrthoDB" id="249703at2759"/>
<evidence type="ECO:0008006" key="5">
    <source>
        <dbReference type="Google" id="ProtNLM"/>
    </source>
</evidence>
<evidence type="ECO:0000256" key="2">
    <source>
        <dbReference type="ARBA" id="ARBA00022801"/>
    </source>
</evidence>
<dbReference type="SUPFAM" id="SSF53474">
    <property type="entry name" value="alpha/beta-Hydrolases"/>
    <property type="match status" value="1"/>
</dbReference>
<dbReference type="Gene3D" id="1.20.1440.110">
    <property type="entry name" value="acylaminoacyl peptidase"/>
    <property type="match status" value="1"/>
</dbReference>
<dbReference type="Proteomes" id="UP000034112">
    <property type="component" value="Unassembled WGS sequence"/>
</dbReference>
<comment type="caution">
    <text evidence="3">The sequence shown here is derived from an EMBL/GenBank/DDBJ whole genome shotgun (WGS) entry which is preliminary data.</text>
</comment>
<dbReference type="InterPro" id="IPR050261">
    <property type="entry name" value="FrsA_esterase"/>
</dbReference>
<keyword evidence="2" id="KW-0378">Hydrolase</keyword>